<reference evidence="2" key="1">
    <citation type="journal article" date="2021" name="bioRxiv">
        <title>Whole Genome Assembly and Annotation of Northern Wild Rice, Zizania palustris L., Supports a Whole Genome Duplication in the Zizania Genus.</title>
        <authorList>
            <person name="Haas M."/>
            <person name="Kono T."/>
            <person name="Macchietto M."/>
            <person name="Millas R."/>
            <person name="McGilp L."/>
            <person name="Shao M."/>
            <person name="Duquette J."/>
            <person name="Hirsch C.N."/>
            <person name="Kimball J."/>
        </authorList>
    </citation>
    <scope>NUCLEOTIDE SEQUENCE</scope>
    <source>
        <tissue evidence="2">Fresh leaf tissue</tissue>
    </source>
</reference>
<comment type="caution">
    <text evidence="2">The sequence shown here is derived from an EMBL/GenBank/DDBJ whole genome shotgun (WGS) entry which is preliminary data.</text>
</comment>
<evidence type="ECO:0000313" key="3">
    <source>
        <dbReference type="Proteomes" id="UP000729402"/>
    </source>
</evidence>
<evidence type="ECO:0000313" key="2">
    <source>
        <dbReference type="EMBL" id="KAG8058526.1"/>
    </source>
</evidence>
<dbReference type="OrthoDB" id="10267969at2759"/>
<reference evidence="2" key="2">
    <citation type="submission" date="2021-02" db="EMBL/GenBank/DDBJ databases">
        <authorList>
            <person name="Kimball J.A."/>
            <person name="Haas M.W."/>
            <person name="Macchietto M."/>
            <person name="Kono T."/>
            <person name="Duquette J."/>
            <person name="Shao M."/>
        </authorList>
    </citation>
    <scope>NUCLEOTIDE SEQUENCE</scope>
    <source>
        <tissue evidence="2">Fresh leaf tissue</tissue>
    </source>
</reference>
<keyword evidence="3" id="KW-1185">Reference proteome</keyword>
<name>A0A8J5RQC1_ZIZPA</name>
<proteinExistence type="predicted"/>
<evidence type="ECO:0000313" key="1">
    <source>
        <dbReference type="EMBL" id="KAG8058506.1"/>
    </source>
</evidence>
<gene>
    <name evidence="2" type="ORF">GUJ93_ZPchr0002g24259</name>
    <name evidence="1" type="ORF">GUJ93_ZPchr0002g26534</name>
</gene>
<dbReference type="AlphaFoldDB" id="A0A8J5RQC1"/>
<accession>A0A8J5RQC1</accession>
<dbReference type="Proteomes" id="UP000729402">
    <property type="component" value="Unassembled WGS sequence"/>
</dbReference>
<sequence>MAAAGGGAGGEEGSLARRAWRTYLRQLQLHPLRTKMVTSGCLAGVSDSVAQKLSGYQKIEKRRLVLKMDVGSAGGHSYVHMKFAPVGCVDVRKLILHISCPGCCYKESSA</sequence>
<dbReference type="EMBL" id="JAAALK010000287">
    <property type="protein sequence ID" value="KAG8058526.1"/>
    <property type="molecule type" value="Genomic_DNA"/>
</dbReference>
<organism evidence="2 3">
    <name type="scientific">Zizania palustris</name>
    <name type="common">Northern wild rice</name>
    <dbReference type="NCBI Taxonomy" id="103762"/>
    <lineage>
        <taxon>Eukaryota</taxon>
        <taxon>Viridiplantae</taxon>
        <taxon>Streptophyta</taxon>
        <taxon>Embryophyta</taxon>
        <taxon>Tracheophyta</taxon>
        <taxon>Spermatophyta</taxon>
        <taxon>Magnoliopsida</taxon>
        <taxon>Liliopsida</taxon>
        <taxon>Poales</taxon>
        <taxon>Poaceae</taxon>
        <taxon>BOP clade</taxon>
        <taxon>Oryzoideae</taxon>
        <taxon>Oryzeae</taxon>
        <taxon>Zizaniinae</taxon>
        <taxon>Zizania</taxon>
    </lineage>
</organism>
<protein>
    <submittedName>
        <fullName evidence="2">Uncharacterized protein</fullName>
    </submittedName>
</protein>
<dbReference type="EMBL" id="JAAALK010000287">
    <property type="protein sequence ID" value="KAG8058506.1"/>
    <property type="molecule type" value="Genomic_DNA"/>
</dbReference>